<dbReference type="Pfam" id="PF13020">
    <property type="entry name" value="NOV_C"/>
    <property type="match status" value="1"/>
</dbReference>
<feature type="compositionally biased region" description="Basic and acidic residues" evidence="1">
    <location>
        <begin position="467"/>
        <end position="491"/>
    </location>
</feature>
<evidence type="ECO:0000313" key="5">
    <source>
        <dbReference type="Proteomes" id="UP001497516"/>
    </source>
</evidence>
<evidence type="ECO:0000313" key="4">
    <source>
        <dbReference type="EMBL" id="CAL1354506.1"/>
    </source>
</evidence>
<dbReference type="GO" id="GO:0048364">
    <property type="term" value="P:root development"/>
    <property type="evidence" value="ECO:0007669"/>
    <property type="project" value="TreeGrafter"/>
</dbReference>
<dbReference type="InterPro" id="IPR024975">
    <property type="entry name" value="NOV_C"/>
</dbReference>
<evidence type="ECO:0000259" key="3">
    <source>
        <dbReference type="Pfam" id="PF25794"/>
    </source>
</evidence>
<dbReference type="GO" id="GO:0009793">
    <property type="term" value="P:embryo development ending in seed dormancy"/>
    <property type="evidence" value="ECO:0007669"/>
    <property type="project" value="TreeGrafter"/>
</dbReference>
<dbReference type="InterPro" id="IPR036890">
    <property type="entry name" value="HATPase_C_sf"/>
</dbReference>
<dbReference type="PANTHER" id="PTHR32387">
    <property type="entry name" value="WU:FJ29H11"/>
    <property type="match status" value="1"/>
</dbReference>
<gene>
    <name evidence="4" type="ORF">LTRI10_LOCUS2311</name>
</gene>
<dbReference type="PANTHER" id="PTHR32387:SF0">
    <property type="entry name" value="PROTEIN NO VEIN"/>
    <property type="match status" value="1"/>
</dbReference>
<evidence type="ECO:0000256" key="1">
    <source>
        <dbReference type="SAM" id="MobiDB-lite"/>
    </source>
</evidence>
<feature type="region of interest" description="Disordered" evidence="1">
    <location>
        <begin position="1"/>
        <end position="38"/>
    </location>
</feature>
<dbReference type="NCBIfam" id="NF047352">
    <property type="entry name" value="P_loop_sacsin"/>
    <property type="match status" value="1"/>
</dbReference>
<evidence type="ECO:0008006" key="6">
    <source>
        <dbReference type="Google" id="ProtNLM"/>
    </source>
</evidence>
<dbReference type="InterPro" id="IPR052957">
    <property type="entry name" value="Auxin_embryo_med"/>
</dbReference>
<organism evidence="4 5">
    <name type="scientific">Linum trigynum</name>
    <dbReference type="NCBI Taxonomy" id="586398"/>
    <lineage>
        <taxon>Eukaryota</taxon>
        <taxon>Viridiplantae</taxon>
        <taxon>Streptophyta</taxon>
        <taxon>Embryophyta</taxon>
        <taxon>Tracheophyta</taxon>
        <taxon>Spermatophyta</taxon>
        <taxon>Magnoliopsida</taxon>
        <taxon>eudicotyledons</taxon>
        <taxon>Gunneridae</taxon>
        <taxon>Pentapetalae</taxon>
        <taxon>rosids</taxon>
        <taxon>fabids</taxon>
        <taxon>Malpighiales</taxon>
        <taxon>Linaceae</taxon>
        <taxon>Linum</taxon>
    </lineage>
</organism>
<dbReference type="InterPro" id="IPR058210">
    <property type="entry name" value="SACS/Nov_dom"/>
</dbReference>
<keyword evidence="5" id="KW-1185">Reference proteome</keyword>
<feature type="domain" description="Sacsin/Nov" evidence="3">
    <location>
        <begin position="1197"/>
        <end position="1295"/>
    </location>
</feature>
<dbReference type="GO" id="GO:0005634">
    <property type="term" value="C:nucleus"/>
    <property type="evidence" value="ECO:0007669"/>
    <property type="project" value="TreeGrafter"/>
</dbReference>
<feature type="region of interest" description="Disordered" evidence="1">
    <location>
        <begin position="454"/>
        <end position="513"/>
    </location>
</feature>
<feature type="region of interest" description="Disordered" evidence="1">
    <location>
        <begin position="416"/>
        <end position="441"/>
    </location>
</feature>
<dbReference type="GO" id="GO:0010305">
    <property type="term" value="P:leaf vascular tissue pattern formation"/>
    <property type="evidence" value="ECO:0007669"/>
    <property type="project" value="TreeGrafter"/>
</dbReference>
<feature type="compositionally biased region" description="Polar residues" evidence="1">
    <location>
        <begin position="141"/>
        <end position="152"/>
    </location>
</feature>
<feature type="region of interest" description="Disordered" evidence="1">
    <location>
        <begin position="71"/>
        <end position="152"/>
    </location>
</feature>
<dbReference type="Pfam" id="PF25794">
    <property type="entry name" value="SACS"/>
    <property type="match status" value="1"/>
</dbReference>
<dbReference type="SUPFAM" id="SSF55874">
    <property type="entry name" value="ATPase domain of HSP90 chaperone/DNA topoisomerase II/histidine kinase"/>
    <property type="match status" value="1"/>
</dbReference>
<reference evidence="4 5" key="1">
    <citation type="submission" date="2024-04" db="EMBL/GenBank/DDBJ databases">
        <authorList>
            <person name="Fracassetti M."/>
        </authorList>
    </citation>
    <scope>NUCLEOTIDE SEQUENCE [LARGE SCALE GENOMIC DNA]</scope>
</reference>
<feature type="compositionally biased region" description="Basic and acidic residues" evidence="1">
    <location>
        <begin position="431"/>
        <end position="441"/>
    </location>
</feature>
<accession>A0AAV2CEC2</accession>
<dbReference type="SUPFAM" id="SSF81995">
    <property type="entry name" value="beta-sandwich domain of Sec23/24"/>
    <property type="match status" value="1"/>
</dbReference>
<dbReference type="Gene3D" id="3.30.565.10">
    <property type="entry name" value="Histidine kinase-like ATPase, C-terminal domain"/>
    <property type="match status" value="1"/>
</dbReference>
<sequence>MNGRRPPFRPGGRGDGGRRPPPPPGFQPLQGPPMSIDPNFNMHLQNMYLQSIANPLHLNFQLQQSVVLPPPQNPNFRAQNPNFPVRNFGLPIQHPSMLPHQPLPSSSATQQPRSSPAFPSMTPPLYPSGSVEQRYGDSTREQPSMNKPPTVTFKTQPFAIKHDNLSKKKFLDKIDRAADKARQDLIAAGESVTSWKVSQNVLLALQVDSWQSLGFRMQEIRSLHRLILTEGKVSAFIHCFVAVWRVTSLYDLELALCQNEGVEQFEDLDLGPLLQHPLVLHYFFVNSNVTGVFKITKEDIIADLHEFMHSHGKKQINVDEFLDFVAEKRSIMEKEKLGVRIQNLGMYISFIRDAKRSEDETLKGWKIDFARNSDSKSRKQPPPINHKDLDERFSSICERIETFSSAQNLFRGKHIRFGSSSSEDEESDSGSGKDEMTPNRHNTDMKIQLQDFSGSIHKNSCPYPSATEERSRLGLKDDAGPLSSHDGERKHSGLGNKRKLMMEKGTVSAPSKFRKVDKVKQNDIADSSTPDEDSALLSDSSMKNFIATWKGDCKEHTLVKVLEKMFEFYVPENCREEVKSTILCQPFIGLLNVAISSMKLGMWDSIYDTFEGITQPEMQGLVSINVEAEEHICIDVEVEGNHALEQNQQTTKTGVSVQDIVAKISNYCELDHEFWNTSKSNLENIFILLQKLCCCERWLVDQFGIKEFDTLGHGEFIVFLENHISLLPAEFRNLLVRELCGGPSLEVRILQDQFILLVAQAYNNLWENETITKQMITAMLSRQFPSLSANVTGDCSSERFLGIVEKHKSNAISKSILFSATLLGTDHIGDQLGHNESDRLSTRGRKEISFLSVTSKAAVDVLLQAPMLSDLNLWSQWGLKFAPSLGPLQEFLASEVNTRELICLVTKDGKVIKLHHSATADAFLEAALKGSPFQTALELLSFFSLTGGEKHVPMSLLKSYACDAFGVILNDASDSVDVQGYATNQAIATTGLKDLHFPLSVASRFFLDCIGYVPAEFRGFVADVLLAGMQSVTSDASSVILLECKGAERLMLHEIGLSIDIAEWIKDYHAFTADSSYSSKFSGLLCMDVVMPELRTVHKHNQNETDERPLASSGDFSCGKGVTDGSLAVGDAVVSSHTGWSVLDNDDKEKDAASVIDCIRRDEFGLDPNLSSIESDMLRKQHARLGRALHCLSQELYSQDSHFLLELVQNADDNTYPDNMEPTLVFILQESGIVVLNNERGFSAQNIRALCDVGNSTKKVSGAGYIGQKGIGFKSVFRVTDAPEIHSNGFHVKFDISGGQIGFVLPTIVPPCNVDFYSRLVSGGSERWNTCIMLPFRSKVSEETTMRMFLDLHPSLLLFLHRLQCITFCNMLNDSLVIMRKEIVGDGIVNVTWGGDKMTWLVASLKLQAHSSRPKVQATEISVAFTLKESGNRDYTPCLDQQPVFAFLPLRGYGLKFILQGDFILTSSREEVDRNNPWNEWLLASFPALFVSAEKSCCSLSCFREKPGKAVTAYMRFVPLVGEVHGFFSGLPRAIALELRRTPCLFLEGDKSKMVLPGKVLRGWNEEARILLPEVLLQEHLGLGFLDQNIELSDSLASALGIIEYGPELLIRFLTCLCRTVKGLQSMGVGWFSLLVDAFYQMLPNSFPGDGLLDSLRTLPFIPLSDGTYSCSDTGTIWLHSDVLSAGHGFEAFPKLYAELRIVNPGVLSASAADGASSQNIVRMLQKLGVQPLSAHEIVKVHIMNAMSDLSRDRHSMIDYLCFVMIHMQSNCPICHGERKSIMSDLRSKAYLLTNNGYKRPGDNPIHFSREFGNPIDGTKFITVPGMEWHEVDVAYLTHPSNGSLSEALTKWREFLMEVGITDFVQVSQTERKVTDLSSATVNELMWDMKLISPESIAKDWESKELVQLLFLLSTNGDAQCCEYFLEVLDKLWDDNFSDKVIGYCNGNPGDVSRPFKSSFISSLHDARWVVSSMDNKLHYPKDIFCDCDAVRSILGPFAPYAIPKVKSSTLLADIGFKTKVALDDALEAVAVWRRLNTPFKASIAQMSRFYEFLSEEMAISKKNIQETFGSEPFIFVPSKTALRNGNLVSGAFLRPEDVYWDDPTGSFHEMKLHHQRSSTLLTHDLLNKELCNVYPGFHDFFVSQSGVCENPSLRGYLDILRQLSTLAPPSEVASAVFKVFSKWNSELKSGLLSSEDLDHLKECLVKLEYAILPTAPDKWMSLHPSFGFVCWCDNTELSRDFKHLDNINFLYFDTLKDNDQEILRDQVSQLCKELGILALSEVVTREAIYYSPSDSNFKASLVDWALPYAQRYMHSIHATKYAHLKQIGFETVKRLQIVVVEKLFYRNVIRSSGKSSRSRYECSCLVQDETLYSTAATDPHELFLELSRLFFNGTPDLHLANFLHMVVTMAESGSTEEQTEFFIMNSQKIPKLPDEEVPWSLSSAPASIGSGESLTTDTVSMSTDVREKCLVPGEVSAIETGSKSSKYQMEPGFRLNWPPTGWKTAPRFHPHDFEIHASTSNGLGKDPLDNDATQMEGVNNEDPGTLTYPVCKPTDNHIDIAREKTCSVGTVYPTGFNIMPNRPEPLMSLGFSQREKFNITAGGDDERAAASGRLGEELAFRYLKGIYGEEAVRWVNEHSETRLPYDILTIGKEHSGQYFEVKATQSAHKDWFFISAFEWQFAAEKGDAYTIVHVRNHNAEISLFRNPVKLCQQRNLQLIVVMPSANPIALGGTFPPHLMN</sequence>
<protein>
    <recommendedName>
        <fullName evidence="6">Protein NO VEIN C-terminal domain-containing protein</fullName>
    </recommendedName>
</protein>
<evidence type="ECO:0000259" key="2">
    <source>
        <dbReference type="Pfam" id="PF13020"/>
    </source>
</evidence>
<proteinExistence type="predicted"/>
<feature type="domain" description="Protein NO VEIN C-terminal" evidence="2">
    <location>
        <begin position="2616"/>
        <end position="2701"/>
    </location>
</feature>
<dbReference type="Proteomes" id="UP001497516">
    <property type="component" value="Chromosome 1"/>
</dbReference>
<name>A0AAV2CEC2_9ROSI</name>
<feature type="compositionally biased region" description="Polar residues" evidence="1">
    <location>
        <begin position="103"/>
        <end position="114"/>
    </location>
</feature>
<dbReference type="EMBL" id="OZ034813">
    <property type="protein sequence ID" value="CAL1354506.1"/>
    <property type="molecule type" value="Genomic_DNA"/>
</dbReference>